<protein>
    <submittedName>
        <fullName evidence="1">Uncharacterized protein</fullName>
    </submittedName>
</protein>
<comment type="caution">
    <text evidence="1">The sequence shown here is derived from an EMBL/GenBank/DDBJ whole genome shotgun (WGS) entry which is preliminary data.</text>
</comment>
<gene>
    <name evidence="1" type="ORF">C7379_11342</name>
</gene>
<dbReference type="Proteomes" id="UP000245870">
    <property type="component" value="Unassembled WGS sequence"/>
</dbReference>
<proteinExistence type="predicted"/>
<dbReference type="EMBL" id="QENY01000013">
    <property type="protein sequence ID" value="PVX53380.1"/>
    <property type="molecule type" value="Genomic_DNA"/>
</dbReference>
<organism evidence="1 2">
    <name type="scientific">Hallella colorans</name>
    <dbReference type="NCBI Taxonomy" id="1703337"/>
    <lineage>
        <taxon>Bacteria</taxon>
        <taxon>Pseudomonadati</taxon>
        <taxon>Bacteroidota</taxon>
        <taxon>Bacteroidia</taxon>
        <taxon>Bacteroidales</taxon>
        <taxon>Prevotellaceae</taxon>
        <taxon>Hallella</taxon>
    </lineage>
</organism>
<accession>A0A2U0U6U5</accession>
<sequence>MGNLAIFCFEIRPKNTNFAQRIRTATQWQIKDLSVSRKALAKQ</sequence>
<keyword evidence="2" id="KW-1185">Reference proteome</keyword>
<dbReference type="AlphaFoldDB" id="A0A2U0U6U5"/>
<evidence type="ECO:0000313" key="1">
    <source>
        <dbReference type="EMBL" id="PVX53380.1"/>
    </source>
</evidence>
<reference evidence="1 2" key="1">
    <citation type="submission" date="2018-05" db="EMBL/GenBank/DDBJ databases">
        <title>Genomic Encyclopedia of Type Strains, Phase IV (KMG-IV): sequencing the most valuable type-strain genomes for metagenomic binning, comparative biology and taxonomic classification.</title>
        <authorList>
            <person name="Goeker M."/>
        </authorList>
    </citation>
    <scope>NUCLEOTIDE SEQUENCE [LARGE SCALE GENOMIC DNA]</scope>
    <source>
        <strain evidence="1 2">DSM 100333</strain>
    </source>
</reference>
<evidence type="ECO:0000313" key="2">
    <source>
        <dbReference type="Proteomes" id="UP000245870"/>
    </source>
</evidence>
<name>A0A2U0U6U5_9BACT</name>